<feature type="region of interest" description="Disordered" evidence="1">
    <location>
        <begin position="24"/>
        <end position="66"/>
    </location>
</feature>
<organism evidence="3 4">
    <name type="scientific">Coniochaeta hoffmannii</name>
    <dbReference type="NCBI Taxonomy" id="91930"/>
    <lineage>
        <taxon>Eukaryota</taxon>
        <taxon>Fungi</taxon>
        <taxon>Dikarya</taxon>
        <taxon>Ascomycota</taxon>
        <taxon>Pezizomycotina</taxon>
        <taxon>Sordariomycetes</taxon>
        <taxon>Sordariomycetidae</taxon>
        <taxon>Coniochaetales</taxon>
        <taxon>Coniochaetaceae</taxon>
        <taxon>Coniochaeta</taxon>
    </lineage>
</organism>
<dbReference type="GO" id="GO:0006629">
    <property type="term" value="P:lipid metabolic process"/>
    <property type="evidence" value="ECO:0007669"/>
    <property type="project" value="InterPro"/>
</dbReference>
<feature type="region of interest" description="Disordered" evidence="1">
    <location>
        <begin position="96"/>
        <end position="121"/>
    </location>
</feature>
<dbReference type="SUPFAM" id="SSF51695">
    <property type="entry name" value="PLC-like phosphodiesterases"/>
    <property type="match status" value="1"/>
</dbReference>
<dbReference type="EMBL" id="JANBVN010000004">
    <property type="protein sequence ID" value="KAJ9165420.1"/>
    <property type="molecule type" value="Genomic_DNA"/>
</dbReference>
<evidence type="ECO:0000313" key="3">
    <source>
        <dbReference type="EMBL" id="KAJ9165420.1"/>
    </source>
</evidence>
<name>A0AA38SEL0_9PEZI</name>
<keyword evidence="2" id="KW-0732">Signal</keyword>
<evidence type="ECO:0000256" key="1">
    <source>
        <dbReference type="SAM" id="MobiDB-lite"/>
    </source>
</evidence>
<feature type="chain" id="PRO_5041309805" evidence="2">
    <location>
        <begin position="21"/>
        <end position="447"/>
    </location>
</feature>
<dbReference type="Gene3D" id="3.20.20.190">
    <property type="entry name" value="Phosphatidylinositol (PI) phosphodiesterase"/>
    <property type="match status" value="1"/>
</dbReference>
<gene>
    <name evidence="3" type="ORF">NKR19_g438</name>
</gene>
<dbReference type="AlphaFoldDB" id="A0AA38SEL0"/>
<comment type="caution">
    <text evidence="3">The sequence shown here is derived from an EMBL/GenBank/DDBJ whole genome shotgun (WGS) entry which is preliminary data.</text>
</comment>
<feature type="compositionally biased region" description="Polar residues" evidence="1">
    <location>
        <begin position="96"/>
        <end position="110"/>
    </location>
</feature>
<feature type="signal peptide" evidence="2">
    <location>
        <begin position="1"/>
        <end position="20"/>
    </location>
</feature>
<evidence type="ECO:0000256" key="2">
    <source>
        <dbReference type="SAM" id="SignalP"/>
    </source>
</evidence>
<dbReference type="Pfam" id="PF26146">
    <property type="entry name" value="PI-PLC_X"/>
    <property type="match status" value="1"/>
</dbReference>
<feature type="compositionally biased region" description="Low complexity" evidence="1">
    <location>
        <begin position="111"/>
        <end position="121"/>
    </location>
</feature>
<dbReference type="PANTHER" id="PTHR13593">
    <property type="match status" value="1"/>
</dbReference>
<dbReference type="InterPro" id="IPR017946">
    <property type="entry name" value="PLC-like_Pdiesterase_TIM-brl"/>
</dbReference>
<reference evidence="3" key="1">
    <citation type="submission" date="2022-07" db="EMBL/GenBank/DDBJ databases">
        <title>Fungi with potential for degradation of polypropylene.</title>
        <authorList>
            <person name="Gostincar C."/>
        </authorList>
    </citation>
    <scope>NUCLEOTIDE SEQUENCE</scope>
    <source>
        <strain evidence="3">EXF-13287</strain>
    </source>
</reference>
<evidence type="ECO:0000313" key="4">
    <source>
        <dbReference type="Proteomes" id="UP001174691"/>
    </source>
</evidence>
<dbReference type="Proteomes" id="UP001174691">
    <property type="component" value="Unassembled WGS sequence"/>
</dbReference>
<sequence length="447" mass="47407">MVSPRVVGLACFLLLSPAVAQLTSSSSSTSTSTSTDGITLLTGTKTPTTASSTPTPTYSSPTSKVTLASSSSGATSVVQNATAASADTTTVLTGSAKTSTTLSGNGTATVTSSSEPEPTNTTPCNNYPEFCARRYSNITMVAAHNSPFIRPGSAAANQEYPVATQLDDGIRLVQAQIQWPVNGTEPHFCHTSCDILDAGPITSWLTDVKNWVASHPYDVVTILLGNGNYSTPDKYVPYIESTGILAYAYTPPVVPMNLTDWPPLSQMILRGQRVVFFLDYNANQTAYPWLLDQFSQMWETPFDPVDPTFPCTVQRPPDLAPDQARARLYMANHNLNAEVSLLGTSLLVPAVSLLNRTNAANGTGSLGAAAEGCNQTWGRPPNFLNVDYYNFGSPNGSVFEVAARMNNVTYNRPCCGGVGVSGAARAPIAARDFWLSIAIMVGAVFAL</sequence>
<proteinExistence type="predicted"/>
<dbReference type="InterPro" id="IPR051057">
    <property type="entry name" value="PI-PLC_domain"/>
</dbReference>
<keyword evidence="4" id="KW-1185">Reference proteome</keyword>
<dbReference type="GO" id="GO:0008081">
    <property type="term" value="F:phosphoric diester hydrolase activity"/>
    <property type="evidence" value="ECO:0007669"/>
    <property type="project" value="InterPro"/>
</dbReference>
<accession>A0AA38SEL0</accession>
<protein>
    <submittedName>
        <fullName evidence="3">PLC-like phosphodiesterase</fullName>
    </submittedName>
</protein>
<dbReference type="PANTHER" id="PTHR13593:SF140">
    <property type="entry name" value="PLC-LIKE PHOSPHODIESTERASE"/>
    <property type="match status" value="1"/>
</dbReference>